<dbReference type="PANTHER" id="PTHR34853">
    <property type="match status" value="1"/>
</dbReference>
<dbReference type="InterPro" id="IPR029058">
    <property type="entry name" value="AB_hydrolase_fold"/>
</dbReference>
<dbReference type="PANTHER" id="PTHR34853:SF1">
    <property type="entry name" value="LIPASE 5"/>
    <property type="match status" value="1"/>
</dbReference>
<keyword evidence="1" id="KW-0732">Signal</keyword>
<comment type="caution">
    <text evidence="2">The sequence shown here is derived from an EMBL/GenBank/DDBJ whole genome shotgun (WGS) entry which is preliminary data.</text>
</comment>
<dbReference type="InterPro" id="IPR006311">
    <property type="entry name" value="TAT_signal"/>
</dbReference>
<organism evidence="2 3">
    <name type="scientific">Herbihabitans rhizosphaerae</name>
    <dbReference type="NCBI Taxonomy" id="1872711"/>
    <lineage>
        <taxon>Bacteria</taxon>
        <taxon>Bacillati</taxon>
        <taxon>Actinomycetota</taxon>
        <taxon>Actinomycetes</taxon>
        <taxon>Pseudonocardiales</taxon>
        <taxon>Pseudonocardiaceae</taxon>
        <taxon>Herbihabitans</taxon>
    </lineage>
</organism>
<dbReference type="PROSITE" id="PS51318">
    <property type="entry name" value="TAT"/>
    <property type="match status" value="1"/>
</dbReference>
<dbReference type="GO" id="GO:0004806">
    <property type="term" value="F:triacylglycerol lipase activity"/>
    <property type="evidence" value="ECO:0007669"/>
    <property type="project" value="InterPro"/>
</dbReference>
<keyword evidence="3" id="KW-1185">Reference proteome</keyword>
<dbReference type="PIRSF" id="PIRSF029171">
    <property type="entry name" value="Esterase_LipA"/>
    <property type="match status" value="1"/>
</dbReference>
<dbReference type="AlphaFoldDB" id="A0A4Q7KN62"/>
<evidence type="ECO:0000313" key="3">
    <source>
        <dbReference type="Proteomes" id="UP000294257"/>
    </source>
</evidence>
<dbReference type="SUPFAM" id="SSF53474">
    <property type="entry name" value="alpha/beta-Hydrolases"/>
    <property type="match status" value="1"/>
</dbReference>
<sequence length="395" mass="41995">MNLKRRAVVGVAAVTCVATAVTAMLTATSAEATPGRGTLVSATVVDEIDAGGIHDYLRRFGIDSDRARYGVTGYRIEYRTVDAHGRRTTASGLTAVPRTGPGRPKLAAWLHGTQVYRGDVASMNDKSTDRAAAYLLAASGHVTAAPDYLGLGTGPGYHPYLHLDSEVTASVDALLATRELARRHGQNPERDVAVSGFSQGGSAAMALGRALQYGVQPRLGVRAISPVSGPYDVGGALRSGVTGEAANSTAYLGFLVTAWNRVHGLYDSPADAFRKPELAGLFDGFTPPQEIFPQLPKTPRDMFTPEFFAGLEQPTGTLRRALRDESDGCRWRPRVPTHVYFASGDRDVAPAQALTCAQQTDAVLTDVGQVDHNKSVKLALPMVVAEFDQLSGSSR</sequence>
<name>A0A4Q7KN62_9PSEU</name>
<dbReference type="RefSeq" id="WP_207222685.1">
    <property type="nucleotide sequence ID" value="NZ_SGWQ01000005.1"/>
</dbReference>
<dbReference type="Gene3D" id="3.40.50.1820">
    <property type="entry name" value="alpha/beta hydrolase"/>
    <property type="match status" value="1"/>
</dbReference>
<dbReference type="GO" id="GO:0016042">
    <property type="term" value="P:lipid catabolic process"/>
    <property type="evidence" value="ECO:0007669"/>
    <property type="project" value="InterPro"/>
</dbReference>
<evidence type="ECO:0008006" key="4">
    <source>
        <dbReference type="Google" id="ProtNLM"/>
    </source>
</evidence>
<dbReference type="Proteomes" id="UP000294257">
    <property type="component" value="Unassembled WGS sequence"/>
</dbReference>
<evidence type="ECO:0000313" key="2">
    <source>
        <dbReference type="EMBL" id="RZS37804.1"/>
    </source>
</evidence>
<feature type="signal peptide" evidence="1">
    <location>
        <begin position="1"/>
        <end position="32"/>
    </location>
</feature>
<reference evidence="2 3" key="1">
    <citation type="submission" date="2019-02" db="EMBL/GenBank/DDBJ databases">
        <title>Genomic Encyclopedia of Type Strains, Phase IV (KMG-IV): sequencing the most valuable type-strain genomes for metagenomic binning, comparative biology and taxonomic classification.</title>
        <authorList>
            <person name="Goeker M."/>
        </authorList>
    </citation>
    <scope>NUCLEOTIDE SEQUENCE [LARGE SCALE GENOMIC DNA]</scope>
    <source>
        <strain evidence="2 3">DSM 101727</strain>
    </source>
</reference>
<accession>A0A4Q7KN62</accession>
<gene>
    <name evidence="2" type="ORF">EV193_105363</name>
</gene>
<protein>
    <recommendedName>
        <fullName evidence="4">Secretory lipase</fullName>
    </recommendedName>
</protein>
<dbReference type="Gene3D" id="1.10.260.160">
    <property type="match status" value="1"/>
</dbReference>
<evidence type="ECO:0000256" key="1">
    <source>
        <dbReference type="SAM" id="SignalP"/>
    </source>
</evidence>
<dbReference type="EMBL" id="SGWQ01000005">
    <property type="protein sequence ID" value="RZS37804.1"/>
    <property type="molecule type" value="Genomic_DNA"/>
</dbReference>
<dbReference type="InterPro" id="IPR005152">
    <property type="entry name" value="Lipase_secreted"/>
</dbReference>
<proteinExistence type="predicted"/>
<feature type="chain" id="PRO_5020778941" description="Secretory lipase" evidence="1">
    <location>
        <begin position="33"/>
        <end position="395"/>
    </location>
</feature>